<dbReference type="Gene3D" id="1.20.5.510">
    <property type="entry name" value="Single helix bin"/>
    <property type="match status" value="1"/>
</dbReference>
<feature type="region of interest" description="Disordered" evidence="9">
    <location>
        <begin position="416"/>
        <end position="440"/>
    </location>
</feature>
<feature type="compositionally biased region" description="Polar residues" evidence="9">
    <location>
        <begin position="373"/>
        <end position="382"/>
    </location>
</feature>
<feature type="domain" description="Epidermal growth factor receptor-like transmembrane-juxtamembrane segment" evidence="11">
    <location>
        <begin position="247"/>
        <end position="273"/>
    </location>
</feature>
<keyword evidence="5" id="KW-0067">ATP-binding</keyword>
<feature type="compositionally biased region" description="Low complexity" evidence="9">
    <location>
        <begin position="336"/>
        <end position="350"/>
    </location>
</feature>
<feature type="region of interest" description="Disordered" evidence="9">
    <location>
        <begin position="194"/>
        <end position="243"/>
    </location>
</feature>
<evidence type="ECO:0000256" key="4">
    <source>
        <dbReference type="ARBA" id="ARBA00022741"/>
    </source>
</evidence>
<dbReference type="OrthoDB" id="2758521at2759"/>
<keyword evidence="3 10" id="KW-0812">Transmembrane</keyword>
<feature type="compositionally biased region" description="Polar residues" evidence="9">
    <location>
        <begin position="807"/>
        <end position="821"/>
    </location>
</feature>
<evidence type="ECO:0000256" key="8">
    <source>
        <dbReference type="SAM" id="Coils"/>
    </source>
</evidence>
<evidence type="ECO:0000256" key="10">
    <source>
        <dbReference type="SAM" id="Phobius"/>
    </source>
</evidence>
<feature type="transmembrane region" description="Helical" evidence="10">
    <location>
        <begin position="244"/>
        <end position="269"/>
    </location>
</feature>
<keyword evidence="4" id="KW-0547">Nucleotide-binding</keyword>
<dbReference type="AlphaFoldDB" id="A0A409XC73"/>
<accession>A0A409XC73</accession>
<evidence type="ECO:0000256" key="3">
    <source>
        <dbReference type="ARBA" id="ARBA00022692"/>
    </source>
</evidence>
<protein>
    <recommendedName>
        <fullName evidence="11">Epidermal growth factor receptor-like transmembrane-juxtamembrane segment domain-containing protein</fullName>
    </recommendedName>
</protein>
<dbReference type="Gene3D" id="2.60.120.260">
    <property type="entry name" value="Galactose-binding domain-like"/>
    <property type="match status" value="2"/>
</dbReference>
<evidence type="ECO:0000313" key="13">
    <source>
        <dbReference type="Proteomes" id="UP000283269"/>
    </source>
</evidence>
<dbReference type="EMBL" id="NHYD01002099">
    <property type="protein sequence ID" value="PPQ88330.1"/>
    <property type="molecule type" value="Genomic_DNA"/>
</dbReference>
<keyword evidence="13" id="KW-1185">Reference proteome</keyword>
<keyword evidence="2" id="KW-0597">Phosphoprotein</keyword>
<feature type="region of interest" description="Disordered" evidence="9">
    <location>
        <begin position="278"/>
        <end position="388"/>
    </location>
</feature>
<reference evidence="12 13" key="1">
    <citation type="journal article" date="2018" name="Evol. Lett.">
        <title>Horizontal gene cluster transfer increased hallucinogenic mushroom diversity.</title>
        <authorList>
            <person name="Reynolds H.T."/>
            <person name="Vijayakumar V."/>
            <person name="Gluck-Thaler E."/>
            <person name="Korotkin H.B."/>
            <person name="Matheny P.B."/>
            <person name="Slot J.C."/>
        </authorList>
    </citation>
    <scope>NUCLEOTIDE SEQUENCE [LARGE SCALE GENOMIC DNA]</scope>
    <source>
        <strain evidence="12 13">2631</strain>
    </source>
</reference>
<feature type="compositionally biased region" description="Polar residues" evidence="9">
    <location>
        <begin position="293"/>
        <end position="304"/>
    </location>
</feature>
<feature type="compositionally biased region" description="Basic residues" evidence="9">
    <location>
        <begin position="422"/>
        <end position="432"/>
    </location>
</feature>
<evidence type="ECO:0000259" key="11">
    <source>
        <dbReference type="Pfam" id="PF21314"/>
    </source>
</evidence>
<feature type="region of interest" description="Disordered" evidence="9">
    <location>
        <begin position="739"/>
        <end position="821"/>
    </location>
</feature>
<feature type="compositionally biased region" description="Low complexity" evidence="9">
    <location>
        <begin position="664"/>
        <end position="679"/>
    </location>
</feature>
<feature type="region of interest" description="Disordered" evidence="9">
    <location>
        <begin position="663"/>
        <end position="687"/>
    </location>
</feature>
<evidence type="ECO:0000256" key="1">
    <source>
        <dbReference type="ARBA" id="ARBA00004167"/>
    </source>
</evidence>
<evidence type="ECO:0000256" key="9">
    <source>
        <dbReference type="SAM" id="MobiDB-lite"/>
    </source>
</evidence>
<dbReference type="GO" id="GO:0005524">
    <property type="term" value="F:ATP binding"/>
    <property type="evidence" value="ECO:0007669"/>
    <property type="project" value="UniProtKB-KW"/>
</dbReference>
<dbReference type="InterPro" id="IPR049328">
    <property type="entry name" value="TM_ErbB1"/>
</dbReference>
<dbReference type="GO" id="GO:0071944">
    <property type="term" value="C:cell periphery"/>
    <property type="evidence" value="ECO:0007669"/>
    <property type="project" value="UniProtKB-ARBA"/>
</dbReference>
<evidence type="ECO:0000256" key="6">
    <source>
        <dbReference type="ARBA" id="ARBA00022989"/>
    </source>
</evidence>
<comment type="caution">
    <text evidence="12">The sequence shown here is derived from an EMBL/GenBank/DDBJ whole genome shotgun (WGS) entry which is preliminary data.</text>
</comment>
<dbReference type="STRING" id="93625.A0A409XC73"/>
<dbReference type="InterPro" id="IPR051694">
    <property type="entry name" value="Immunoregulatory_rcpt-like"/>
</dbReference>
<feature type="region of interest" description="Disordered" evidence="9">
    <location>
        <begin position="946"/>
        <end position="973"/>
    </location>
</feature>
<evidence type="ECO:0000313" key="12">
    <source>
        <dbReference type="EMBL" id="PPQ88330.1"/>
    </source>
</evidence>
<evidence type="ECO:0000256" key="7">
    <source>
        <dbReference type="ARBA" id="ARBA00023136"/>
    </source>
</evidence>
<dbReference type="GO" id="GO:0016020">
    <property type="term" value="C:membrane"/>
    <property type="evidence" value="ECO:0007669"/>
    <property type="project" value="UniProtKB-SubCell"/>
</dbReference>
<organism evidence="12 13">
    <name type="scientific">Psilocybe cyanescens</name>
    <dbReference type="NCBI Taxonomy" id="93625"/>
    <lineage>
        <taxon>Eukaryota</taxon>
        <taxon>Fungi</taxon>
        <taxon>Dikarya</taxon>
        <taxon>Basidiomycota</taxon>
        <taxon>Agaricomycotina</taxon>
        <taxon>Agaricomycetes</taxon>
        <taxon>Agaricomycetidae</taxon>
        <taxon>Agaricales</taxon>
        <taxon>Agaricineae</taxon>
        <taxon>Strophariaceae</taxon>
        <taxon>Psilocybe</taxon>
    </lineage>
</organism>
<proteinExistence type="predicted"/>
<keyword evidence="6 10" id="KW-1133">Transmembrane helix</keyword>
<feature type="compositionally biased region" description="Low complexity" evidence="9">
    <location>
        <begin position="194"/>
        <end position="227"/>
    </location>
</feature>
<comment type="subcellular location">
    <subcellularLocation>
        <location evidence="1">Membrane</location>
        <topology evidence="1">Single-pass membrane protein</topology>
    </subcellularLocation>
</comment>
<evidence type="ECO:0000256" key="2">
    <source>
        <dbReference type="ARBA" id="ARBA00022553"/>
    </source>
</evidence>
<gene>
    <name evidence="12" type="ORF">CVT25_012441</name>
</gene>
<evidence type="ECO:0000256" key="5">
    <source>
        <dbReference type="ARBA" id="ARBA00022840"/>
    </source>
</evidence>
<dbReference type="PANTHER" id="PTHR15549">
    <property type="entry name" value="PAIRED IMMUNOGLOBULIN-LIKE TYPE 2 RECEPTOR"/>
    <property type="match status" value="1"/>
</dbReference>
<keyword evidence="7 10" id="KW-0472">Membrane</keyword>
<dbReference type="Proteomes" id="UP000283269">
    <property type="component" value="Unassembled WGS sequence"/>
</dbReference>
<feature type="compositionally biased region" description="Polar residues" evidence="9">
    <location>
        <begin position="760"/>
        <end position="769"/>
    </location>
</feature>
<feature type="compositionally biased region" description="Low complexity" evidence="9">
    <location>
        <begin position="359"/>
        <end position="369"/>
    </location>
</feature>
<sequence>MVILRLGPGALFFLYFLGFGPLLVVAGIVNRTIDDSFGDSQTGLQVTYLPTTSGVWKDETCIGCAINADTSQTFKGTYTAATYAPSLNSISITMKFNGTAIYVFFVLANNEGDGITTLTLANFTLDGKAPQLFQHAPDLTSQDIEYNQLVFSQTNLINAQHTLVISTSGVDSNVYVNFDYAIYTHDDDAPLLPLPTAGSSSSSTSLRSSSTSKKKAPTSSPATSTPTGQQADSSPDSDKKSSSAGAIAGGVVGGLVVLAILATLIFCFIRRRRKRLEASRSEANGYTPPLMQQFGSPINSQNRLPGSVEPFTDPYNSLSRNELNPLRGPTSTAILSTSSFTHGPSSSSHSDTPYEGYVSPGPSSGQQGRSRSDTTPSGSGIASGNVEDIRRARQNELDQRLRSVQEEMAFLASDISEEKGSRHGSVRRRRTAVRQGQGQEEGAVVEVEEMSMAEMRDQLHFLKEQIEYLREQQRSAWAQGLCQIWLASSSSHFFSWCHWWRQMLTIDDTFGDSVTKQKVVYVPPTGTWHDETCLSASGCAIVADPSQCFSSTYNAATFRSPQDMSITMQFNGTAIYVFFILANNMGDGVTTTTIANFTLDNTQPQLYTRPPDPSTSALSYNQLVYSQNNLTNTQHTLVISTSGITTQAYVNFDYAIYTHEDILPSPSGTSQSTPSQSTQDTNNKKSTPVGAIVGGVVGGLAVIAALAALIFFVRRRRQRPKGVKSETGGFDPRLMVEANPASLSQSPPRPSGSVDPFMTPQISQGNTGATPLAPVRSGMHSPQTSISTTSKGLAAQSPEAAHGGIVDSSSSNGPDTAANTDYASSSSGLAYNSNRHLPLVTVTTGDHLSTPNSDFLVPSNRGNNIEAVRQARQRELDQRLRAVQQEMAALASELSSDRVERRPSIRKYAPIRNQGGAAAAVTEVEDREMNMDEMKEQLRIMRERIDTLTAQQQSPWAQGLSDDPPPGYTTSWS</sequence>
<keyword evidence="8" id="KW-0175">Coiled coil</keyword>
<feature type="compositionally biased region" description="Polar residues" evidence="9">
    <location>
        <begin position="780"/>
        <end position="791"/>
    </location>
</feature>
<feature type="coiled-coil region" evidence="8">
    <location>
        <begin position="445"/>
        <end position="472"/>
    </location>
</feature>
<dbReference type="InParanoid" id="A0A409XC73"/>
<dbReference type="Pfam" id="PF21314">
    <property type="entry name" value="TM_ErbB1"/>
    <property type="match status" value="1"/>
</dbReference>
<feature type="transmembrane region" description="Helical" evidence="10">
    <location>
        <begin position="689"/>
        <end position="713"/>
    </location>
</feature>
<name>A0A409XC73_PSICY</name>